<dbReference type="InterPro" id="IPR012973">
    <property type="entry name" value="NOG_C"/>
</dbReference>
<dbReference type="GO" id="GO:0005525">
    <property type="term" value="F:GTP binding"/>
    <property type="evidence" value="ECO:0007669"/>
    <property type="project" value="UniProtKB-KW"/>
</dbReference>
<evidence type="ECO:0000256" key="7">
    <source>
        <dbReference type="SAM" id="MobiDB-lite"/>
    </source>
</evidence>
<evidence type="ECO:0000256" key="4">
    <source>
        <dbReference type="ARBA" id="ARBA00023134"/>
    </source>
</evidence>
<dbReference type="AlphaFoldDB" id="A0A914D6V3"/>
<dbReference type="PROSITE" id="PS51710">
    <property type="entry name" value="G_OBG"/>
    <property type="match status" value="1"/>
</dbReference>
<dbReference type="InterPro" id="IPR006073">
    <property type="entry name" value="GTP-bd"/>
</dbReference>
<dbReference type="SUPFAM" id="SSF52540">
    <property type="entry name" value="P-loop containing nucleoside triphosphate hydrolases"/>
    <property type="match status" value="1"/>
</dbReference>
<evidence type="ECO:0000313" key="9">
    <source>
        <dbReference type="Proteomes" id="UP000887540"/>
    </source>
</evidence>
<reference evidence="10" key="1">
    <citation type="submission" date="2022-11" db="UniProtKB">
        <authorList>
            <consortium name="WormBaseParasite"/>
        </authorList>
    </citation>
    <scope>IDENTIFICATION</scope>
</reference>
<sequence length="639" mass="74327">MTSLYNFKKITVVPSAADLKEVVLSKTQRKTPTVVHKGYAISRIRAFYARKIKFMQQTLHDKLTQILTEFPKMEEVHPFYADLMNILYDKDHFKIALGQMNTARHLIDGIAREYVRLMKYGDSLYRCKMLKRAALGRMVKLLKRQKSSFDYLEHVRQHLSRLPSIDPNTRTLIVCGFPNVGKSSLINKITRADVEVQPYAFTTKSLYVGHLDYRYLRWQVIDTPGILDQPLEQRNTIEMQAVTALAHLKSAVLYIMDISEQCDHSLDEQIQLFESIRPLFSNKPVFVGLNKIDILRRGDLPPEKAEFLTKLEQQNIPIVEMSTVSQEGIMNLRDQACDALLAQRVERKLHVKGSDSGVISRLFVAYPEPRDDKVRAAYIPEAVLKKRNMMPKDVSHLRDEKTRKLEREIELEMGSKYILDLKKHYLLKNEDEKYDIVPEIWEGHNIADFVDSEIVEKFKRLKEEEKMREESGLYDSDLDTDDDETKELLIQAEQIKEKEDLIRMESKLKKGVDKPRLSRKIGRKRERTMDRLEQELGGLGVDIKSKRMRHLEEEQQREPFGKKIRVGRSPSVSAQQALPRDVQGIPDTVNRQKAVKVGRKTQKPFQSEARKGEADRRIFTLKPKHLFAGKRKMGKTDRR</sequence>
<feature type="domain" description="OBG-type G" evidence="8">
    <location>
        <begin position="170"/>
        <end position="341"/>
    </location>
</feature>
<evidence type="ECO:0000256" key="3">
    <source>
        <dbReference type="ARBA" id="ARBA00022741"/>
    </source>
</evidence>
<proteinExistence type="inferred from homology"/>
<dbReference type="PANTHER" id="PTHR45759">
    <property type="entry name" value="NUCLEOLAR GTP-BINDING PROTEIN 1"/>
    <property type="match status" value="1"/>
</dbReference>
<evidence type="ECO:0000313" key="10">
    <source>
        <dbReference type="WBParaSite" id="ACRNAN_scaffold202.g16309.t1"/>
    </source>
</evidence>
<dbReference type="FunFam" id="3.40.50.300:FF:000496">
    <property type="entry name" value="Nucleolar GTP-binding protein 1"/>
    <property type="match status" value="1"/>
</dbReference>
<protein>
    <recommendedName>
        <fullName evidence="6">Nucleolar GTP-binding protein 1</fullName>
    </recommendedName>
</protein>
<evidence type="ECO:0000256" key="5">
    <source>
        <dbReference type="ARBA" id="ARBA00023242"/>
    </source>
</evidence>
<dbReference type="NCBIfam" id="TIGR00231">
    <property type="entry name" value="small_GTP"/>
    <property type="match status" value="1"/>
</dbReference>
<dbReference type="InterPro" id="IPR031167">
    <property type="entry name" value="G_OBG"/>
</dbReference>
<dbReference type="InterPro" id="IPR005225">
    <property type="entry name" value="Small_GTP-bd"/>
</dbReference>
<evidence type="ECO:0000256" key="1">
    <source>
        <dbReference type="ARBA" id="ARBA00004604"/>
    </source>
</evidence>
<keyword evidence="5 6" id="KW-0539">Nucleus</keyword>
<dbReference type="WBParaSite" id="ACRNAN_scaffold202.g16309.t1">
    <property type="protein sequence ID" value="ACRNAN_scaffold202.g16309.t1"/>
    <property type="gene ID" value="ACRNAN_scaffold202.g16309"/>
</dbReference>
<name>A0A914D6V3_9BILA</name>
<feature type="compositionally biased region" description="Basic residues" evidence="7">
    <location>
        <begin position="593"/>
        <end position="602"/>
    </location>
</feature>
<keyword evidence="9" id="KW-1185">Reference proteome</keyword>
<comment type="similarity">
    <text evidence="6">Belongs to the TRAFAC class OBG-HflX-like GTPase superfamily. OBG GTPase family. NOG subfamily.</text>
</comment>
<dbReference type="Gene3D" id="1.20.120.1190">
    <property type="match status" value="1"/>
</dbReference>
<dbReference type="InterPro" id="IPR024926">
    <property type="entry name" value="NOG1"/>
</dbReference>
<dbReference type="InterPro" id="IPR027417">
    <property type="entry name" value="P-loop_NTPase"/>
</dbReference>
<dbReference type="Gene3D" id="3.40.50.300">
    <property type="entry name" value="P-loop containing nucleotide triphosphate hydrolases"/>
    <property type="match status" value="1"/>
</dbReference>
<accession>A0A914D6V3</accession>
<comment type="function">
    <text evidence="6">Involved in the biogenesis of the 60S ribosomal subunit.</text>
</comment>
<dbReference type="Pfam" id="PF08155">
    <property type="entry name" value="NOGCT"/>
    <property type="match status" value="1"/>
</dbReference>
<dbReference type="InterPro" id="IPR041623">
    <property type="entry name" value="NOG1_N"/>
</dbReference>
<dbReference type="GO" id="GO:0005730">
    <property type="term" value="C:nucleolus"/>
    <property type="evidence" value="ECO:0007669"/>
    <property type="project" value="UniProtKB-SubCell"/>
</dbReference>
<dbReference type="FunFam" id="1.20.120.1190:FF:000001">
    <property type="entry name" value="Nucleolar GTP-binding protein 1"/>
    <property type="match status" value="1"/>
</dbReference>
<dbReference type="InterPro" id="IPR010674">
    <property type="entry name" value="NOG1_Rossman_fold_dom"/>
</dbReference>
<organism evidence="9 10">
    <name type="scientific">Acrobeloides nanus</name>
    <dbReference type="NCBI Taxonomy" id="290746"/>
    <lineage>
        <taxon>Eukaryota</taxon>
        <taxon>Metazoa</taxon>
        <taxon>Ecdysozoa</taxon>
        <taxon>Nematoda</taxon>
        <taxon>Chromadorea</taxon>
        <taxon>Rhabditida</taxon>
        <taxon>Tylenchina</taxon>
        <taxon>Cephalobomorpha</taxon>
        <taxon>Cephaloboidea</taxon>
        <taxon>Cephalobidae</taxon>
        <taxon>Acrobeloides</taxon>
    </lineage>
</organism>
<dbReference type="Pfam" id="PF06858">
    <property type="entry name" value="NOG1"/>
    <property type="match status" value="1"/>
</dbReference>
<comment type="subcellular location">
    <subcellularLocation>
        <location evidence="1 6">Nucleus</location>
        <location evidence="1 6">Nucleolus</location>
    </subcellularLocation>
</comment>
<dbReference type="PIRSF" id="PIRSF038919">
    <property type="entry name" value="NOG1"/>
    <property type="match status" value="1"/>
</dbReference>
<dbReference type="GO" id="GO:0042254">
    <property type="term" value="P:ribosome biogenesis"/>
    <property type="evidence" value="ECO:0007669"/>
    <property type="project" value="UniProtKB-KW"/>
</dbReference>
<keyword evidence="3" id="KW-0547">Nucleotide-binding</keyword>
<dbReference type="Proteomes" id="UP000887540">
    <property type="component" value="Unplaced"/>
</dbReference>
<feature type="region of interest" description="Disordered" evidence="7">
    <location>
        <begin position="593"/>
        <end position="616"/>
    </location>
</feature>
<dbReference type="PRINTS" id="PR00326">
    <property type="entry name" value="GTP1OBG"/>
</dbReference>
<keyword evidence="2 6" id="KW-0690">Ribosome biogenesis</keyword>
<keyword evidence="4" id="KW-0342">GTP-binding</keyword>
<dbReference type="Pfam" id="PF17835">
    <property type="entry name" value="NOG1_N"/>
    <property type="match status" value="1"/>
</dbReference>
<evidence type="ECO:0000259" key="8">
    <source>
        <dbReference type="PROSITE" id="PS51710"/>
    </source>
</evidence>
<evidence type="ECO:0000256" key="6">
    <source>
        <dbReference type="PIRNR" id="PIRNR038919"/>
    </source>
</evidence>
<dbReference type="CDD" id="cd01897">
    <property type="entry name" value="NOG"/>
    <property type="match status" value="1"/>
</dbReference>
<evidence type="ECO:0000256" key="2">
    <source>
        <dbReference type="ARBA" id="ARBA00022517"/>
    </source>
</evidence>